<dbReference type="RefSeq" id="WP_076375881.1">
    <property type="nucleotide sequence ID" value="NZ_AP017422.1"/>
</dbReference>
<proteinExistence type="predicted"/>
<dbReference type="Proteomes" id="UP000186917">
    <property type="component" value="Unassembled WGS sequence"/>
</dbReference>
<reference evidence="3" key="1">
    <citation type="submission" date="2017-01" db="EMBL/GenBank/DDBJ databases">
        <authorList>
            <person name="Varghese N."/>
            <person name="Submissions S."/>
        </authorList>
    </citation>
    <scope>NUCLEOTIDE SEQUENCE [LARGE SCALE GENOMIC DNA]</scope>
    <source>
        <strain evidence="3">DSM 21054</strain>
    </source>
</reference>
<feature type="domain" description="Glycosyl transferase family 28 C-terminal" evidence="1">
    <location>
        <begin position="266"/>
        <end position="328"/>
    </location>
</feature>
<evidence type="ECO:0000259" key="1">
    <source>
        <dbReference type="Pfam" id="PF04101"/>
    </source>
</evidence>
<keyword evidence="3" id="KW-1185">Reference proteome</keyword>
<dbReference type="PANTHER" id="PTHR21015:SF22">
    <property type="entry name" value="GLYCOSYLTRANSFERASE"/>
    <property type="match status" value="1"/>
</dbReference>
<sequence>MTKISNISVALVAPLDWGLGHTTRCIPVIHQLQQCGYQVFVAAEGAQVHLLQQEFPGITILPLRGYRIQYTQHKRWLALKILQQLPKIIRTIRYEHIWLQKQVKEYDIQLVISDNRFGFWHKRVTSIFITHQLSIQAPFAWVRHLLRWINYRHIQRYNACWIPDMAHQQANIAGSLSHPRQLPAIPTRYIGPLSRFTPVTTSLPYKYKWLFILSGPEPQRSLLETKLLSLVDQLKAPVLLLRAKPGTTDLPTAPANCTVVNHLASTQMQQVIAESEYIVSRSGYTTVMELLSLQKKAVLIPTPGQTEQEYLATRLQQQHWSYCCNQQDDLLYHFNQALSFTYQLPVIPNHQLEEAISNIKHPA</sequence>
<dbReference type="EMBL" id="FTOR01000001">
    <property type="protein sequence ID" value="SIS71926.1"/>
    <property type="molecule type" value="Genomic_DNA"/>
</dbReference>
<dbReference type="SUPFAM" id="SSF53756">
    <property type="entry name" value="UDP-Glycosyltransferase/glycogen phosphorylase"/>
    <property type="match status" value="1"/>
</dbReference>
<dbReference type="AlphaFoldDB" id="A0A173MPL4"/>
<dbReference type="InterPro" id="IPR007235">
    <property type="entry name" value="Glyco_trans_28_C"/>
</dbReference>
<evidence type="ECO:0000313" key="3">
    <source>
        <dbReference type="Proteomes" id="UP000186917"/>
    </source>
</evidence>
<evidence type="ECO:0000313" key="2">
    <source>
        <dbReference type="EMBL" id="SIS71926.1"/>
    </source>
</evidence>
<dbReference type="Gene3D" id="3.40.50.2000">
    <property type="entry name" value="Glycogen Phosphorylase B"/>
    <property type="match status" value="1"/>
</dbReference>
<dbReference type="KEGG" id="fln:FLA_5418"/>
<dbReference type="STRING" id="477680.SAMN05421788_101808"/>
<dbReference type="PANTHER" id="PTHR21015">
    <property type="entry name" value="UDP-N-ACETYLGLUCOSAMINE--N-ACETYLMURAMYL-(PENTAPEPTIDE) PYROPHOSPHORYL-UNDECAPRENOL N-ACETYLGLUCOSAMINE TRANSFERASE 1"/>
    <property type="match status" value="1"/>
</dbReference>
<organism evidence="2 3">
    <name type="scientific">Filimonas lacunae</name>
    <dbReference type="NCBI Taxonomy" id="477680"/>
    <lineage>
        <taxon>Bacteria</taxon>
        <taxon>Pseudomonadati</taxon>
        <taxon>Bacteroidota</taxon>
        <taxon>Chitinophagia</taxon>
        <taxon>Chitinophagales</taxon>
        <taxon>Chitinophagaceae</taxon>
        <taxon>Filimonas</taxon>
    </lineage>
</organism>
<dbReference type="Pfam" id="PF04101">
    <property type="entry name" value="Glyco_tran_28_C"/>
    <property type="match status" value="1"/>
</dbReference>
<dbReference type="OrthoDB" id="9803241at2"/>
<gene>
    <name evidence="2" type="ORF">SAMN05421788_101808</name>
</gene>
<accession>A0A173MPL4</accession>
<name>A0A173MPL4_9BACT</name>
<protein>
    <recommendedName>
        <fullName evidence="1">Glycosyl transferase family 28 C-terminal domain-containing protein</fullName>
    </recommendedName>
</protein>
<dbReference type="GO" id="GO:0016758">
    <property type="term" value="F:hexosyltransferase activity"/>
    <property type="evidence" value="ECO:0007669"/>
    <property type="project" value="InterPro"/>
</dbReference>